<keyword evidence="1" id="KW-0472">Membrane</keyword>
<dbReference type="Pfam" id="PF22990">
    <property type="entry name" value="ABHD16_N"/>
    <property type="match status" value="1"/>
</dbReference>
<evidence type="ECO:0000313" key="4">
    <source>
        <dbReference type="Proteomes" id="UP000694941"/>
    </source>
</evidence>
<feature type="domain" description="Phosphatidylserine Lipase ABHD16 N-terminal" evidence="3">
    <location>
        <begin position="16"/>
        <end position="143"/>
    </location>
</feature>
<dbReference type="InterPro" id="IPR029058">
    <property type="entry name" value="AB_hydrolase_fold"/>
</dbReference>
<keyword evidence="4" id="KW-1185">Reference proteome</keyword>
<dbReference type="GeneID" id="106456986"/>
<dbReference type="SUPFAM" id="SSF53474">
    <property type="entry name" value="alpha/beta-Hydrolases"/>
    <property type="match status" value="1"/>
</dbReference>
<dbReference type="InterPro" id="IPR054518">
    <property type="entry name" value="ABHD16_N"/>
</dbReference>
<dbReference type="RefSeq" id="XP_022238503.1">
    <property type="nucleotide sequence ID" value="XM_022382795.1"/>
</dbReference>
<accession>A0ABM1S4E8</accession>
<dbReference type="PANTHER" id="PTHR12277:SF72">
    <property type="entry name" value="BAT5L PROTEIN"/>
    <property type="match status" value="1"/>
</dbReference>
<reference evidence="5" key="1">
    <citation type="submission" date="2025-08" db="UniProtKB">
        <authorList>
            <consortium name="RefSeq"/>
        </authorList>
    </citation>
    <scope>IDENTIFICATION</scope>
    <source>
        <tissue evidence="5">Muscle</tissue>
    </source>
</reference>
<dbReference type="Proteomes" id="UP000694941">
    <property type="component" value="Unplaced"/>
</dbReference>
<dbReference type="Pfam" id="PF00561">
    <property type="entry name" value="Abhydrolase_1"/>
    <property type="match status" value="1"/>
</dbReference>
<dbReference type="PANTHER" id="PTHR12277">
    <property type="entry name" value="ALPHA/BETA HYDROLASE DOMAIN-CONTAINING PROTEIN"/>
    <property type="match status" value="1"/>
</dbReference>
<feature type="domain" description="AB hydrolase-1" evidence="2">
    <location>
        <begin position="258"/>
        <end position="367"/>
    </location>
</feature>
<gene>
    <name evidence="5" type="primary">LOC106456986</name>
</gene>
<evidence type="ECO:0000256" key="1">
    <source>
        <dbReference type="SAM" id="Phobius"/>
    </source>
</evidence>
<dbReference type="Gene3D" id="3.40.50.1820">
    <property type="entry name" value="alpha/beta hydrolase"/>
    <property type="match status" value="1"/>
</dbReference>
<evidence type="ECO:0000313" key="5">
    <source>
        <dbReference type="RefSeq" id="XP_022238503.1"/>
    </source>
</evidence>
<organism evidence="4 5">
    <name type="scientific">Limulus polyphemus</name>
    <name type="common">Atlantic horseshoe crab</name>
    <dbReference type="NCBI Taxonomy" id="6850"/>
    <lineage>
        <taxon>Eukaryota</taxon>
        <taxon>Metazoa</taxon>
        <taxon>Ecdysozoa</taxon>
        <taxon>Arthropoda</taxon>
        <taxon>Chelicerata</taxon>
        <taxon>Merostomata</taxon>
        <taxon>Xiphosura</taxon>
        <taxon>Limulidae</taxon>
        <taxon>Limulus</taxon>
    </lineage>
</organism>
<protein>
    <submittedName>
        <fullName evidence="5">Protein ABHD16A-like</fullName>
    </submittedName>
</protein>
<feature type="transmembrane region" description="Helical" evidence="1">
    <location>
        <begin position="86"/>
        <end position="104"/>
    </location>
</feature>
<name>A0ABM1S4E8_LIMPO</name>
<sequence length="552" mass="62630">MNSFYSSLKVMGLFCFVRCIIGPRLFRINAVDGKEGRIYDPNILEAWSDYIIKSLTLAWGLGVYSSPAIAAILYRKGYFTVDGISSLGRLVSLVGVTLLGTIFFRGLGRYMNYDYVTFLNVLESEKSNINKVIKTGLRRYDFEFHDWPVSFRWNDVEGDKSKPPIFVEKPSSRSSIFMTLGAIPCEILSYIAIHTFGRRLIYPGTVKLLQAAVVNRIFHLCFQYGAERFKLITRDGNAIDSVFVDRRSKKEFPNGETLVICCEGNAGFYEYGAMATPLEAGYSVLGWNHPGFGGSTGVPFPSQETNAIDVVIQFAIHRFGFMPENIMIYAWSIGGFPASWAAMNYPDIKGLILDATFDDILPLAKARMPPSWGPLVGRTIRNYMNLNNAEQVIRYPGPFLLIRRVRDEMICTSDSSPLQTNRGNDLLSKVLQYRYPKLITPETRWALEASLTLDKDSLITLWHQYEVDEDICAATVRSYIEEKSASFPMSIGDDMTMEQKLQLMFYLVQKHMVDFDSTHCTPLPVELFQQPWDPEALLNQTESSDDQEKIKE</sequence>
<proteinExistence type="predicted"/>
<evidence type="ECO:0000259" key="2">
    <source>
        <dbReference type="Pfam" id="PF00561"/>
    </source>
</evidence>
<keyword evidence="1" id="KW-1133">Transmembrane helix</keyword>
<evidence type="ECO:0000259" key="3">
    <source>
        <dbReference type="Pfam" id="PF22990"/>
    </source>
</evidence>
<dbReference type="InterPro" id="IPR000073">
    <property type="entry name" value="AB_hydrolase_1"/>
</dbReference>
<keyword evidence="1" id="KW-0812">Transmembrane</keyword>
<feature type="transmembrane region" description="Helical" evidence="1">
    <location>
        <begin position="50"/>
        <end position="74"/>
    </location>
</feature>